<name>V4A862_LOTGI</name>
<proteinExistence type="predicted"/>
<dbReference type="InterPro" id="IPR001849">
    <property type="entry name" value="PH_domain"/>
</dbReference>
<dbReference type="InterPro" id="IPR011993">
    <property type="entry name" value="PH-like_dom_sf"/>
</dbReference>
<dbReference type="PANTHER" id="PTHR45899:SF2">
    <property type="entry name" value="RHO GTPASE ACTIVATING PROTEIN AT 15B, ISOFORM C"/>
    <property type="match status" value="1"/>
</dbReference>
<evidence type="ECO:0000259" key="3">
    <source>
        <dbReference type="PROSITE" id="PS50003"/>
    </source>
</evidence>
<dbReference type="SUPFAM" id="SSF50729">
    <property type="entry name" value="PH domain-like"/>
    <property type="match status" value="4"/>
</dbReference>
<dbReference type="CTD" id="20239902"/>
<dbReference type="Gene3D" id="2.30.29.30">
    <property type="entry name" value="Pleckstrin-homology domain (PH domain)/Phosphotyrosine-binding domain (PTB)"/>
    <property type="match status" value="4"/>
</dbReference>
<dbReference type="Proteomes" id="UP000030746">
    <property type="component" value="Unassembled WGS sequence"/>
</dbReference>
<dbReference type="SMART" id="SM00233">
    <property type="entry name" value="PH"/>
    <property type="match status" value="5"/>
</dbReference>
<dbReference type="GO" id="GO:0005737">
    <property type="term" value="C:cytoplasm"/>
    <property type="evidence" value="ECO:0007669"/>
    <property type="project" value="TreeGrafter"/>
</dbReference>
<dbReference type="PROSITE" id="PS50238">
    <property type="entry name" value="RHOGAP"/>
    <property type="match status" value="1"/>
</dbReference>
<dbReference type="SMART" id="SM00105">
    <property type="entry name" value="ArfGap"/>
    <property type="match status" value="1"/>
</dbReference>
<gene>
    <name evidence="6" type="ORF">LOTGIDRAFT_165061</name>
</gene>
<evidence type="ECO:0000313" key="6">
    <source>
        <dbReference type="EMBL" id="ESO89466.1"/>
    </source>
</evidence>
<dbReference type="KEGG" id="lgi:LOTGIDRAFT_165061"/>
<dbReference type="SUPFAM" id="SSF48350">
    <property type="entry name" value="GTPase activation domain, GAP"/>
    <property type="match status" value="1"/>
</dbReference>
<dbReference type="GO" id="GO:0005096">
    <property type="term" value="F:GTPase activator activity"/>
    <property type="evidence" value="ECO:0007669"/>
    <property type="project" value="UniProtKB-KW"/>
</dbReference>
<dbReference type="Pfam" id="PF01412">
    <property type="entry name" value="ArfGap"/>
    <property type="match status" value="1"/>
</dbReference>
<feature type="domain" description="Arf-GAP" evidence="4">
    <location>
        <begin position="280"/>
        <end position="404"/>
    </location>
</feature>
<dbReference type="GO" id="GO:0007165">
    <property type="term" value="P:signal transduction"/>
    <property type="evidence" value="ECO:0007669"/>
    <property type="project" value="InterPro"/>
</dbReference>
<sequence>MDYLNCLNGEESSRYRSISKMCYLPYFIRVIDGSPKNEKCGYLYKQGGVNANKGWRKRWVVFNGTDLRYYVNNKSQVSKRIIPLTCISDVVNDVKTDDTSRFKFKLVTSIKDRVFHFAADKLVKRLIALVSSEKCYHIMCVEHNSKCSLILEECLQWSQTIMAAIYQRNGSIPDNSCIEPKKSDKEGFIKFENGGGKKYFVAISESRLCYYHNKDDYILNSPIHEIMMKLASVKDSSNGKNKLQLSTHYGHFMLGFDNSTDCQQWKMAMEDAIAEGLADDSVLEKVYENESNKICADCEATDPHWASINLGIVVCKKCAGIHRMFEYTVSKIRSLRMDTRVWTPSLIELMKAIGNANANNFWEHELIAELKIEPDSTSEKRKEFIQNKYKYKRYCRLHPAYADSHILNQELLKSAVSDNVLETMAIVFSGADVLYAYGHDETAYQLAKKAGERLQVEFLYQNCGDESTLASEYNDDGRLREDVRHQGFLLKTGPNFKGFDKRWCILEHGTLTYYDSEKSTTAKDSIERKYMLMITTTTLEKQSAAFEISTNRNNQRIYLFSAENETERRLWLQALSRLICPITVMDHVGMMDFSLAGNFYMKDSIAEDWTRTWIMINWRILYYLSKETNKLETVDLRKASSIKHQGSETGCNKCLESGYHFVVNSPGRALYIQADLSRDTERLRIELEKSIKSSGTALDDQQLASDNVPVIVDRCLNYITNNGIKTRGIYRESATHSRVNLLLTELRNDPRSVRLEDYSDHEVANAVKRFLRGLTSSVFTQDYIQWMQTAAISEIKNKLAWYSYLLDRMPEIHFNTLKKIVMHLHKVNQYTSENQMTLENLATCFAPSLLIPDASEVPASYQTNLPLQLCVISDIINYHDSLFRLDQEKSIEDKMDEAERKIKDIESSPRMSMPSDSLLIPITKYQLNGDCEMVTITARNTAMEVVDYFYNKRIVVERNYNLHEILFDGKLERPLHWSNQVFLDVCRWSDWTEDIRKGFCLCLKTNELMSKINDSYDPSKYLLSELKYSEKKSFKKMTFDFKQSRFSCYKDSKANNCLWSINAEDMIIYIGVDPRRSSIPSKFGFTFLSKHEKPSKNGYFGKSVCFTSQEDLYKWISAILMAQNKLEWCYVVTDCDIIL</sequence>
<dbReference type="Pfam" id="PF00169">
    <property type="entry name" value="PH"/>
    <property type="match status" value="2"/>
</dbReference>
<keyword evidence="7" id="KW-1185">Reference proteome</keyword>
<dbReference type="InterPro" id="IPR037278">
    <property type="entry name" value="ARFGAP/RecO"/>
</dbReference>
<dbReference type="GO" id="GO:0008270">
    <property type="term" value="F:zinc ion binding"/>
    <property type="evidence" value="ECO:0007669"/>
    <property type="project" value="UniProtKB-KW"/>
</dbReference>
<keyword evidence="2" id="KW-0862">Zinc</keyword>
<dbReference type="PANTHER" id="PTHR45899">
    <property type="entry name" value="RHO GTPASE ACTIVATING PROTEIN AT 15B, ISOFORM C"/>
    <property type="match status" value="1"/>
</dbReference>
<keyword evidence="1" id="KW-0343">GTPase activation</keyword>
<evidence type="ECO:0000259" key="5">
    <source>
        <dbReference type="PROSITE" id="PS50238"/>
    </source>
</evidence>
<evidence type="ECO:0000259" key="4">
    <source>
        <dbReference type="PROSITE" id="PS50115"/>
    </source>
</evidence>
<reference evidence="6 7" key="1">
    <citation type="journal article" date="2013" name="Nature">
        <title>Insights into bilaterian evolution from three spiralian genomes.</title>
        <authorList>
            <person name="Simakov O."/>
            <person name="Marletaz F."/>
            <person name="Cho S.J."/>
            <person name="Edsinger-Gonzales E."/>
            <person name="Havlak P."/>
            <person name="Hellsten U."/>
            <person name="Kuo D.H."/>
            <person name="Larsson T."/>
            <person name="Lv J."/>
            <person name="Arendt D."/>
            <person name="Savage R."/>
            <person name="Osoegawa K."/>
            <person name="de Jong P."/>
            <person name="Grimwood J."/>
            <person name="Chapman J.A."/>
            <person name="Shapiro H."/>
            <person name="Aerts A."/>
            <person name="Otillar R.P."/>
            <person name="Terry A.Y."/>
            <person name="Boore J.L."/>
            <person name="Grigoriev I.V."/>
            <person name="Lindberg D.R."/>
            <person name="Seaver E.C."/>
            <person name="Weisblat D.A."/>
            <person name="Putnam N.H."/>
            <person name="Rokhsar D.S."/>
        </authorList>
    </citation>
    <scope>NUCLEOTIDE SEQUENCE [LARGE SCALE GENOMIC DNA]</scope>
</reference>
<feature type="domain" description="PH" evidence="3">
    <location>
        <begin position="182"/>
        <end position="274"/>
    </location>
</feature>
<dbReference type="PROSITE" id="PS50003">
    <property type="entry name" value="PH_DOMAIN"/>
    <property type="match status" value="3"/>
</dbReference>
<dbReference type="Pfam" id="PF00620">
    <property type="entry name" value="RhoGAP"/>
    <property type="match status" value="1"/>
</dbReference>
<dbReference type="OMA" id="FQKRWCT"/>
<dbReference type="HOGENOM" id="CLU_002900_0_0_1"/>
<dbReference type="STRING" id="225164.V4A862"/>
<dbReference type="SMART" id="SM00324">
    <property type="entry name" value="RhoGAP"/>
    <property type="match status" value="1"/>
</dbReference>
<evidence type="ECO:0000256" key="1">
    <source>
        <dbReference type="ARBA" id="ARBA00022468"/>
    </source>
</evidence>
<dbReference type="Gene3D" id="1.10.555.10">
    <property type="entry name" value="Rho GTPase activation protein"/>
    <property type="match status" value="1"/>
</dbReference>
<keyword evidence="2" id="KW-0863">Zinc-finger</keyword>
<dbReference type="PRINTS" id="PR00405">
    <property type="entry name" value="REVINTRACTNG"/>
</dbReference>
<dbReference type="OrthoDB" id="29546at2759"/>
<dbReference type="InterPro" id="IPR038508">
    <property type="entry name" value="ArfGAP_dom_sf"/>
</dbReference>
<dbReference type="GO" id="GO:0005547">
    <property type="term" value="F:phosphatidylinositol-3,4,5-trisphosphate binding"/>
    <property type="evidence" value="ECO:0007669"/>
    <property type="project" value="TreeGrafter"/>
</dbReference>
<feature type="domain" description="Rho-GAP" evidence="5">
    <location>
        <begin position="685"/>
        <end position="883"/>
    </location>
</feature>
<dbReference type="GeneID" id="20239902"/>
<evidence type="ECO:0000256" key="2">
    <source>
        <dbReference type="PROSITE-ProRule" id="PRU00288"/>
    </source>
</evidence>
<dbReference type="RefSeq" id="XP_009059827.1">
    <property type="nucleotide sequence ID" value="XM_009061579.1"/>
</dbReference>
<dbReference type="InterPro" id="IPR008936">
    <property type="entry name" value="Rho_GTPase_activation_prot"/>
</dbReference>
<evidence type="ECO:0000313" key="7">
    <source>
        <dbReference type="Proteomes" id="UP000030746"/>
    </source>
</evidence>
<dbReference type="PROSITE" id="PS50115">
    <property type="entry name" value="ARFGAP"/>
    <property type="match status" value="1"/>
</dbReference>
<dbReference type="InterPro" id="IPR052227">
    <property type="entry name" value="Arf-Rho-GAP_ANK-PH_domain"/>
</dbReference>
<keyword evidence="2" id="KW-0479">Metal-binding</keyword>
<dbReference type="InterPro" id="IPR001164">
    <property type="entry name" value="ArfGAP_dom"/>
</dbReference>
<dbReference type="CDD" id="cd17113">
    <property type="entry name" value="RA_ARAPs"/>
    <property type="match status" value="1"/>
</dbReference>
<protein>
    <recommendedName>
        <fullName evidence="8">Arf-GAP with Rho-GAP domain, ANK repeat and PH domain-containing protein 2</fullName>
    </recommendedName>
</protein>
<dbReference type="AlphaFoldDB" id="V4A862"/>
<feature type="domain" description="PH" evidence="3">
    <location>
        <begin position="36"/>
        <end position="166"/>
    </location>
</feature>
<dbReference type="EMBL" id="KB202591">
    <property type="protein sequence ID" value="ESO89466.1"/>
    <property type="molecule type" value="Genomic_DNA"/>
</dbReference>
<dbReference type="InterPro" id="IPR000198">
    <property type="entry name" value="RhoGAP_dom"/>
</dbReference>
<feature type="domain" description="PH" evidence="3">
    <location>
        <begin position="482"/>
        <end position="580"/>
    </location>
</feature>
<dbReference type="Gene3D" id="1.10.220.150">
    <property type="entry name" value="Arf GTPase activating protein"/>
    <property type="match status" value="1"/>
</dbReference>
<accession>V4A862</accession>
<dbReference type="SUPFAM" id="SSF57863">
    <property type="entry name" value="ArfGap/RecO-like zinc finger"/>
    <property type="match status" value="1"/>
</dbReference>
<organism evidence="6 7">
    <name type="scientific">Lottia gigantea</name>
    <name type="common">Giant owl limpet</name>
    <dbReference type="NCBI Taxonomy" id="225164"/>
    <lineage>
        <taxon>Eukaryota</taxon>
        <taxon>Metazoa</taxon>
        <taxon>Spiralia</taxon>
        <taxon>Lophotrochozoa</taxon>
        <taxon>Mollusca</taxon>
        <taxon>Gastropoda</taxon>
        <taxon>Patellogastropoda</taxon>
        <taxon>Lottioidea</taxon>
        <taxon>Lottiidae</taxon>
        <taxon>Lottia</taxon>
    </lineage>
</organism>
<evidence type="ECO:0008006" key="8">
    <source>
        <dbReference type="Google" id="ProtNLM"/>
    </source>
</evidence>